<proteinExistence type="predicted"/>
<comment type="caution">
    <text evidence="1">The sequence shown here is derived from an EMBL/GenBank/DDBJ whole genome shotgun (WGS) entry which is preliminary data.</text>
</comment>
<evidence type="ECO:0000313" key="1">
    <source>
        <dbReference type="EMBL" id="MPN64862.1"/>
    </source>
</evidence>
<sequence length="160" mass="17548">MLRVLTGPPFHREHDHEFAELAVSGADSAIVAGGTTANIIERELGKHVEIDLKLVKAAGELPPPGRIPGIGLATEGILTLSRVATVLEAGNRGDTPLAAQAVINRMLDHDRIEFIVGTKVNEAHQDPNLPLELELRRNIVKRLADALRTQYRKKVIIKYF</sequence>
<organism evidence="1">
    <name type="scientific">bioreactor metagenome</name>
    <dbReference type="NCBI Taxonomy" id="1076179"/>
    <lineage>
        <taxon>unclassified sequences</taxon>
        <taxon>metagenomes</taxon>
        <taxon>ecological metagenomes</taxon>
    </lineage>
</organism>
<protein>
    <submittedName>
        <fullName evidence="1">Uncharacterized protein</fullName>
    </submittedName>
</protein>
<name>A0A645JNJ3_9ZZZZ</name>
<gene>
    <name evidence="1" type="ORF">SDC9_212640</name>
</gene>
<dbReference type="EMBL" id="VSSQ01146348">
    <property type="protein sequence ID" value="MPN64862.1"/>
    <property type="molecule type" value="Genomic_DNA"/>
</dbReference>
<reference evidence="1" key="1">
    <citation type="submission" date="2019-08" db="EMBL/GenBank/DDBJ databases">
        <authorList>
            <person name="Kucharzyk K."/>
            <person name="Murdoch R.W."/>
            <person name="Higgins S."/>
            <person name="Loffler F."/>
        </authorList>
    </citation>
    <scope>NUCLEOTIDE SEQUENCE</scope>
</reference>
<dbReference type="AlphaFoldDB" id="A0A645JNJ3"/>
<accession>A0A645JNJ3</accession>